<name>A0A0F9UVH2_9ZZZZ</name>
<reference evidence="1" key="1">
    <citation type="journal article" date="2015" name="Nature">
        <title>Complex archaea that bridge the gap between prokaryotes and eukaryotes.</title>
        <authorList>
            <person name="Spang A."/>
            <person name="Saw J.H."/>
            <person name="Jorgensen S.L."/>
            <person name="Zaremba-Niedzwiedzka K."/>
            <person name="Martijn J."/>
            <person name="Lind A.E."/>
            <person name="van Eijk R."/>
            <person name="Schleper C."/>
            <person name="Guy L."/>
            <person name="Ettema T.J."/>
        </authorList>
    </citation>
    <scope>NUCLEOTIDE SEQUENCE</scope>
</reference>
<proteinExistence type="predicted"/>
<comment type="caution">
    <text evidence="1">The sequence shown here is derived from an EMBL/GenBank/DDBJ whole genome shotgun (WGS) entry which is preliminary data.</text>
</comment>
<accession>A0A0F9UVH2</accession>
<dbReference type="EMBL" id="LAZR01000795">
    <property type="protein sequence ID" value="KKN57638.1"/>
    <property type="molecule type" value="Genomic_DNA"/>
</dbReference>
<organism evidence="1">
    <name type="scientific">marine sediment metagenome</name>
    <dbReference type="NCBI Taxonomy" id="412755"/>
    <lineage>
        <taxon>unclassified sequences</taxon>
        <taxon>metagenomes</taxon>
        <taxon>ecological metagenomes</taxon>
    </lineage>
</organism>
<dbReference type="AlphaFoldDB" id="A0A0F9UVH2"/>
<gene>
    <name evidence="1" type="ORF">LCGC14_0560100</name>
</gene>
<protein>
    <submittedName>
        <fullName evidence="1">Uncharacterized protein</fullName>
    </submittedName>
</protein>
<sequence length="66" mass="7735">MNKLGENKEKYKTTILSSFRNSVMPLTERDHDVWNFMKKASIESMTYKSNSKAICIKLNSVTFRDK</sequence>
<evidence type="ECO:0000313" key="1">
    <source>
        <dbReference type="EMBL" id="KKN57638.1"/>
    </source>
</evidence>